<dbReference type="GO" id="GO:0140297">
    <property type="term" value="F:DNA-binding transcription factor binding"/>
    <property type="evidence" value="ECO:0007669"/>
    <property type="project" value="TreeGrafter"/>
</dbReference>
<dbReference type="Proteomes" id="UP000247233">
    <property type="component" value="Unassembled WGS sequence"/>
</dbReference>
<comment type="subcellular location">
    <subcellularLocation>
        <location evidence="1">Nucleus</location>
    </subcellularLocation>
</comment>
<organism evidence="8 9">
    <name type="scientific">Aspergillus heteromorphus CBS 117.55</name>
    <dbReference type="NCBI Taxonomy" id="1448321"/>
    <lineage>
        <taxon>Eukaryota</taxon>
        <taxon>Fungi</taxon>
        <taxon>Dikarya</taxon>
        <taxon>Ascomycota</taxon>
        <taxon>Pezizomycotina</taxon>
        <taxon>Eurotiomycetes</taxon>
        <taxon>Eurotiomycetidae</taxon>
        <taxon>Eurotiales</taxon>
        <taxon>Aspergillaceae</taxon>
        <taxon>Aspergillus</taxon>
        <taxon>Aspergillus subgen. Circumdati</taxon>
    </lineage>
</organism>
<sequence>MSLQQNGGIPTYTIIQADGLYEDDTIEQQILNPPNKSHAYKINYQQTHLSPDGVPTYKPWSTIDKSLRDQVDGITLLKPSFTAADLELFPKLKVLVRMGVGYDRVDRAALAKRGVTLCNVPDYGTAEIADHALSLTLTLRRGIALHHDHQRGTPPSKWCYIDSPLISRIQGATFGILGFGLIGTAVALRAKAFGWNILFYDPYVRNGIDKALGVERTRDLKELFRRSSVVSVHCPSSAETRGMVNEELLRLMAPGSILVNTARGDVVDLDAVERCLRDGPLAGVGLDVVPGEPVVVQGPVHSLLRAYRDREEWLVGRMVVTPHCAFHSPQSLVDIRVKSVETMRDVLVDGLGVNVIPPPLME</sequence>
<dbReference type="PANTHER" id="PTHR46029">
    <property type="entry name" value="C-TERMINAL-BINDING PROTEIN"/>
    <property type="match status" value="1"/>
</dbReference>
<dbReference type="InterPro" id="IPR006139">
    <property type="entry name" value="D-isomer_2_OHA_DH_cat_dom"/>
</dbReference>
<evidence type="ECO:0000256" key="3">
    <source>
        <dbReference type="ARBA" id="ARBA00023002"/>
    </source>
</evidence>
<dbReference type="Gene3D" id="3.40.50.720">
    <property type="entry name" value="NAD(P)-binding Rossmann-like Domain"/>
    <property type="match status" value="2"/>
</dbReference>
<gene>
    <name evidence="8" type="ORF">BO70DRAFT_381143</name>
</gene>
<dbReference type="GO" id="GO:0001221">
    <property type="term" value="F:transcription coregulator binding"/>
    <property type="evidence" value="ECO:0007669"/>
    <property type="project" value="TreeGrafter"/>
</dbReference>
<dbReference type="GeneID" id="37067684"/>
<dbReference type="STRING" id="1448321.A0A317VQY6"/>
<keyword evidence="9" id="KW-1185">Reference proteome</keyword>
<reference evidence="8 9" key="1">
    <citation type="submission" date="2016-12" db="EMBL/GenBank/DDBJ databases">
        <title>The genomes of Aspergillus section Nigri reveals drivers in fungal speciation.</title>
        <authorList>
            <consortium name="DOE Joint Genome Institute"/>
            <person name="Vesth T.C."/>
            <person name="Nybo J."/>
            <person name="Theobald S."/>
            <person name="Brandl J."/>
            <person name="Frisvad J.C."/>
            <person name="Nielsen K.F."/>
            <person name="Lyhne E.K."/>
            <person name="Kogle M.E."/>
            <person name="Kuo A."/>
            <person name="Riley R."/>
            <person name="Clum A."/>
            <person name="Nolan M."/>
            <person name="Lipzen A."/>
            <person name="Salamov A."/>
            <person name="Henrissat B."/>
            <person name="Wiebenga A."/>
            <person name="De Vries R.P."/>
            <person name="Grigoriev I.V."/>
            <person name="Mortensen U.H."/>
            <person name="Andersen M.R."/>
            <person name="Baker S.E."/>
        </authorList>
    </citation>
    <scope>NUCLEOTIDE SEQUENCE [LARGE SCALE GENOMIC DNA]</scope>
    <source>
        <strain evidence="8 9">CBS 117.55</strain>
    </source>
</reference>
<dbReference type="InterPro" id="IPR043322">
    <property type="entry name" value="CtBP"/>
</dbReference>
<dbReference type="InterPro" id="IPR029753">
    <property type="entry name" value="D-isomer_DH_CS"/>
</dbReference>
<dbReference type="VEuPathDB" id="FungiDB:BO70DRAFT_381143"/>
<dbReference type="AlphaFoldDB" id="A0A317VQY6"/>
<feature type="domain" description="D-isomer specific 2-hydroxyacid dehydrogenase NAD-binding" evidence="7">
    <location>
        <begin position="134"/>
        <end position="325"/>
    </location>
</feature>
<dbReference type="Pfam" id="PF00389">
    <property type="entry name" value="2-Hacid_dh"/>
    <property type="match status" value="1"/>
</dbReference>
<dbReference type="InterPro" id="IPR006140">
    <property type="entry name" value="D-isomer_DH_NAD-bd"/>
</dbReference>
<keyword evidence="3 5" id="KW-0560">Oxidoreductase</keyword>
<evidence type="ECO:0000256" key="5">
    <source>
        <dbReference type="RuleBase" id="RU003719"/>
    </source>
</evidence>
<feature type="domain" description="D-isomer specific 2-hydroxyacid dehydrogenase catalytic" evidence="6">
    <location>
        <begin position="71"/>
        <end position="346"/>
    </location>
</feature>
<evidence type="ECO:0000256" key="2">
    <source>
        <dbReference type="ARBA" id="ARBA00005854"/>
    </source>
</evidence>
<dbReference type="GO" id="GO:0016616">
    <property type="term" value="F:oxidoreductase activity, acting on the CH-OH group of donors, NAD or NADP as acceptor"/>
    <property type="evidence" value="ECO:0007669"/>
    <property type="project" value="InterPro"/>
</dbReference>
<dbReference type="CDD" id="cd05299">
    <property type="entry name" value="CtBP_dh"/>
    <property type="match status" value="1"/>
</dbReference>
<evidence type="ECO:0000313" key="8">
    <source>
        <dbReference type="EMBL" id="PWY75437.1"/>
    </source>
</evidence>
<evidence type="ECO:0000256" key="1">
    <source>
        <dbReference type="ARBA" id="ARBA00004123"/>
    </source>
</evidence>
<dbReference type="PROSITE" id="PS00671">
    <property type="entry name" value="D_2_HYDROXYACID_DH_3"/>
    <property type="match status" value="1"/>
</dbReference>
<dbReference type="SUPFAM" id="SSF52283">
    <property type="entry name" value="Formate/glycerate dehydrogenase catalytic domain-like"/>
    <property type="match status" value="1"/>
</dbReference>
<dbReference type="GO" id="GO:0051287">
    <property type="term" value="F:NAD binding"/>
    <property type="evidence" value="ECO:0007669"/>
    <property type="project" value="InterPro"/>
</dbReference>
<evidence type="ECO:0000259" key="6">
    <source>
        <dbReference type="Pfam" id="PF00389"/>
    </source>
</evidence>
<protein>
    <submittedName>
        <fullName evidence="8">C-terminal binding protein</fullName>
    </submittedName>
</protein>
<dbReference type="InterPro" id="IPR036291">
    <property type="entry name" value="NAD(P)-bd_dom_sf"/>
</dbReference>
<comment type="caution">
    <text evidence="8">The sequence shown here is derived from an EMBL/GenBank/DDBJ whole genome shotgun (WGS) entry which is preliminary data.</text>
</comment>
<accession>A0A317VQY6</accession>
<name>A0A317VQY6_9EURO</name>
<proteinExistence type="inferred from homology"/>
<dbReference type="OrthoDB" id="298012at2759"/>
<dbReference type="GO" id="GO:0006357">
    <property type="term" value="P:regulation of transcription by RNA polymerase II"/>
    <property type="evidence" value="ECO:0007669"/>
    <property type="project" value="TreeGrafter"/>
</dbReference>
<dbReference type="Pfam" id="PF02826">
    <property type="entry name" value="2-Hacid_dh_C"/>
    <property type="match status" value="1"/>
</dbReference>
<evidence type="ECO:0000313" key="9">
    <source>
        <dbReference type="Proteomes" id="UP000247233"/>
    </source>
</evidence>
<dbReference type="PANTHER" id="PTHR46029:SF7">
    <property type="entry name" value="C-TERMINAL-BINDING PROTEIN"/>
    <property type="match status" value="1"/>
</dbReference>
<dbReference type="GO" id="GO:0005634">
    <property type="term" value="C:nucleus"/>
    <property type="evidence" value="ECO:0007669"/>
    <property type="project" value="UniProtKB-SubCell"/>
</dbReference>
<evidence type="ECO:0000259" key="7">
    <source>
        <dbReference type="Pfam" id="PF02826"/>
    </source>
</evidence>
<evidence type="ECO:0000256" key="4">
    <source>
        <dbReference type="ARBA" id="ARBA00023242"/>
    </source>
</evidence>
<dbReference type="SUPFAM" id="SSF51735">
    <property type="entry name" value="NAD(P)-binding Rossmann-fold domains"/>
    <property type="match status" value="1"/>
</dbReference>
<dbReference type="GO" id="GO:0003713">
    <property type="term" value="F:transcription coactivator activity"/>
    <property type="evidence" value="ECO:0007669"/>
    <property type="project" value="TreeGrafter"/>
</dbReference>
<dbReference type="RefSeq" id="XP_025397403.1">
    <property type="nucleotide sequence ID" value="XM_025545447.1"/>
</dbReference>
<comment type="similarity">
    <text evidence="2 5">Belongs to the D-isomer specific 2-hydroxyacid dehydrogenase family.</text>
</comment>
<dbReference type="InterPro" id="IPR051638">
    <property type="entry name" value="CTBP_dehydrogenase"/>
</dbReference>
<dbReference type="GO" id="GO:0003714">
    <property type="term" value="F:transcription corepressor activity"/>
    <property type="evidence" value="ECO:0007669"/>
    <property type="project" value="InterPro"/>
</dbReference>
<keyword evidence="4" id="KW-0539">Nucleus</keyword>
<dbReference type="EMBL" id="MSFL01000021">
    <property type="protein sequence ID" value="PWY75437.1"/>
    <property type="molecule type" value="Genomic_DNA"/>
</dbReference>